<dbReference type="Pfam" id="PF13358">
    <property type="entry name" value="DDE_3"/>
    <property type="match status" value="1"/>
</dbReference>
<sequence>MSAVASRGALWFTVFTERFTATVFSAFLDRVARQAGRKVHVAADRHPVHRGKAVRAWLETNADRVELHLMPGYSPELNPDEPLNADLKRNVNASRAHNVDRLARETRRFLRRRQRQPHIVRGYFRAPHVRYATM</sequence>
<dbReference type="EMBL" id="JAVDSG010000001">
    <property type="protein sequence ID" value="MDR6594542.1"/>
    <property type="molecule type" value="Genomic_DNA"/>
</dbReference>
<evidence type="ECO:0000313" key="3">
    <source>
        <dbReference type="Proteomes" id="UP001268819"/>
    </source>
</evidence>
<dbReference type="InterPro" id="IPR036397">
    <property type="entry name" value="RNaseH_sf"/>
</dbReference>
<name>A0ABU1PV68_9PSEU</name>
<gene>
    <name evidence="2" type="ORF">J2S66_002926</name>
</gene>
<dbReference type="Proteomes" id="UP001268819">
    <property type="component" value="Unassembled WGS sequence"/>
</dbReference>
<proteinExistence type="predicted"/>
<dbReference type="InterPro" id="IPR038717">
    <property type="entry name" value="Tc1-like_DDE_dom"/>
</dbReference>
<reference evidence="2 3" key="1">
    <citation type="submission" date="2023-07" db="EMBL/GenBank/DDBJ databases">
        <title>Sequencing the genomes of 1000 actinobacteria strains.</title>
        <authorList>
            <person name="Klenk H.-P."/>
        </authorList>
    </citation>
    <scope>NUCLEOTIDE SEQUENCE [LARGE SCALE GENOMIC DNA]</scope>
    <source>
        <strain evidence="2 3">DSM 43749</strain>
    </source>
</reference>
<evidence type="ECO:0000259" key="1">
    <source>
        <dbReference type="Pfam" id="PF13358"/>
    </source>
</evidence>
<feature type="domain" description="Tc1-like transposase DDE" evidence="1">
    <location>
        <begin position="1"/>
        <end position="102"/>
    </location>
</feature>
<accession>A0ABU1PV68</accession>
<comment type="caution">
    <text evidence="2">The sequence shown here is derived from an EMBL/GenBank/DDBJ whole genome shotgun (WGS) entry which is preliminary data.</text>
</comment>
<keyword evidence="3" id="KW-1185">Reference proteome</keyword>
<organism evidence="2 3">
    <name type="scientific">Saccharothrix longispora</name>
    <dbReference type="NCBI Taxonomy" id="33920"/>
    <lineage>
        <taxon>Bacteria</taxon>
        <taxon>Bacillati</taxon>
        <taxon>Actinomycetota</taxon>
        <taxon>Actinomycetes</taxon>
        <taxon>Pseudonocardiales</taxon>
        <taxon>Pseudonocardiaceae</taxon>
        <taxon>Saccharothrix</taxon>
    </lineage>
</organism>
<evidence type="ECO:0000313" key="2">
    <source>
        <dbReference type="EMBL" id="MDR6594542.1"/>
    </source>
</evidence>
<protein>
    <submittedName>
        <fullName evidence="2">Transposase</fullName>
    </submittedName>
</protein>
<dbReference type="Gene3D" id="3.30.420.10">
    <property type="entry name" value="Ribonuclease H-like superfamily/Ribonuclease H"/>
    <property type="match status" value="1"/>
</dbReference>